<accession>A0A7J6W1F0</accession>
<dbReference type="Proteomes" id="UP000554482">
    <property type="component" value="Unassembled WGS sequence"/>
</dbReference>
<dbReference type="EMBL" id="JABWDY010024301">
    <property type="protein sequence ID" value="KAF5190362.1"/>
    <property type="molecule type" value="Genomic_DNA"/>
</dbReference>
<feature type="non-terminal residue" evidence="3">
    <location>
        <position position="1"/>
    </location>
</feature>
<keyword evidence="2" id="KW-0812">Transmembrane</keyword>
<protein>
    <recommendedName>
        <fullName evidence="5">Transmembrane protein</fullName>
    </recommendedName>
</protein>
<keyword evidence="4" id="KW-1185">Reference proteome</keyword>
<sequence>GAIRVNEKGQSSKKPGKPHTVKKASAAKKTETNISNAIDNLKQHGSFRSCPTSMVSITENMKATLLSSHKEAMLNTSFGQFFSLFLEKKIKKESMANQNRNLLFDIINRYLVEKDALKSLFSSVVTYCCCNSISNHLPSSSLILCSNSFHNHGVPPKTFVASIVSGAAIVAVAVTPQAIGVVASLAILLICFDPRG</sequence>
<keyword evidence="2" id="KW-0472">Membrane</keyword>
<evidence type="ECO:0008006" key="5">
    <source>
        <dbReference type="Google" id="ProtNLM"/>
    </source>
</evidence>
<name>A0A7J6W1F0_THATH</name>
<feature type="region of interest" description="Disordered" evidence="1">
    <location>
        <begin position="1"/>
        <end position="28"/>
    </location>
</feature>
<keyword evidence="2" id="KW-1133">Transmembrane helix</keyword>
<organism evidence="3 4">
    <name type="scientific">Thalictrum thalictroides</name>
    <name type="common">Rue-anemone</name>
    <name type="synonym">Anemone thalictroides</name>
    <dbReference type="NCBI Taxonomy" id="46969"/>
    <lineage>
        <taxon>Eukaryota</taxon>
        <taxon>Viridiplantae</taxon>
        <taxon>Streptophyta</taxon>
        <taxon>Embryophyta</taxon>
        <taxon>Tracheophyta</taxon>
        <taxon>Spermatophyta</taxon>
        <taxon>Magnoliopsida</taxon>
        <taxon>Ranunculales</taxon>
        <taxon>Ranunculaceae</taxon>
        <taxon>Thalictroideae</taxon>
        <taxon>Thalictrum</taxon>
    </lineage>
</organism>
<feature type="transmembrane region" description="Helical" evidence="2">
    <location>
        <begin position="159"/>
        <end position="192"/>
    </location>
</feature>
<gene>
    <name evidence="3" type="ORF">FRX31_020050</name>
</gene>
<comment type="caution">
    <text evidence="3">The sequence shown here is derived from an EMBL/GenBank/DDBJ whole genome shotgun (WGS) entry which is preliminary data.</text>
</comment>
<reference evidence="3 4" key="1">
    <citation type="submission" date="2020-06" db="EMBL/GenBank/DDBJ databases">
        <title>Transcriptomic and genomic resources for Thalictrum thalictroides and T. hernandezii: Facilitating candidate gene discovery in an emerging model plant lineage.</title>
        <authorList>
            <person name="Arias T."/>
            <person name="Riano-Pachon D.M."/>
            <person name="Di Stilio V.S."/>
        </authorList>
    </citation>
    <scope>NUCLEOTIDE SEQUENCE [LARGE SCALE GENOMIC DNA]</scope>
    <source>
        <strain evidence="4">cv. WT478/WT964</strain>
        <tissue evidence="3">Leaves</tissue>
    </source>
</reference>
<feature type="compositionally biased region" description="Basic residues" evidence="1">
    <location>
        <begin position="14"/>
        <end position="26"/>
    </location>
</feature>
<evidence type="ECO:0000313" key="3">
    <source>
        <dbReference type="EMBL" id="KAF5190362.1"/>
    </source>
</evidence>
<proteinExistence type="predicted"/>
<evidence type="ECO:0000313" key="4">
    <source>
        <dbReference type="Proteomes" id="UP000554482"/>
    </source>
</evidence>
<dbReference type="AlphaFoldDB" id="A0A7J6W1F0"/>
<evidence type="ECO:0000256" key="2">
    <source>
        <dbReference type="SAM" id="Phobius"/>
    </source>
</evidence>
<evidence type="ECO:0000256" key="1">
    <source>
        <dbReference type="SAM" id="MobiDB-lite"/>
    </source>
</evidence>